<comment type="caution">
    <text evidence="6">The sequence shown here is derived from an EMBL/GenBank/DDBJ whole genome shotgun (WGS) entry which is preliminary data.</text>
</comment>
<proteinExistence type="predicted"/>
<dbReference type="InterPro" id="IPR007627">
    <property type="entry name" value="RNA_pol_sigma70_r2"/>
</dbReference>
<keyword evidence="1" id="KW-0805">Transcription regulation</keyword>
<evidence type="ECO:0000259" key="5">
    <source>
        <dbReference type="PROSITE" id="PS00715"/>
    </source>
</evidence>
<dbReference type="InterPro" id="IPR013324">
    <property type="entry name" value="RNA_pol_sigma_r3/r4-like"/>
</dbReference>
<dbReference type="NCBIfam" id="TIGR02937">
    <property type="entry name" value="sigma70-ECF"/>
    <property type="match status" value="1"/>
</dbReference>
<dbReference type="PANTHER" id="PTHR30385:SF1">
    <property type="entry name" value="RNA POLYMERASE SIGMA-H FACTOR"/>
    <property type="match status" value="1"/>
</dbReference>
<organism evidence="6 7">
    <name type="scientific">Candidatus Egerieisoma faecipullorum</name>
    <dbReference type="NCBI Taxonomy" id="2840963"/>
    <lineage>
        <taxon>Bacteria</taxon>
        <taxon>Bacillati</taxon>
        <taxon>Bacillota</taxon>
        <taxon>Clostridia</taxon>
        <taxon>Eubacteriales</taxon>
        <taxon>Clostridiaceae</taxon>
        <taxon>Clostridiaceae incertae sedis</taxon>
        <taxon>Candidatus Egerieisoma</taxon>
    </lineage>
</organism>
<evidence type="ECO:0000313" key="7">
    <source>
        <dbReference type="Proteomes" id="UP000824089"/>
    </source>
</evidence>
<keyword evidence="2" id="KW-0731">Sigma factor</keyword>
<reference evidence="6" key="2">
    <citation type="journal article" date="2021" name="PeerJ">
        <title>Extensive microbial diversity within the chicken gut microbiome revealed by metagenomics and culture.</title>
        <authorList>
            <person name="Gilroy R."/>
            <person name="Ravi A."/>
            <person name="Getino M."/>
            <person name="Pursley I."/>
            <person name="Horton D.L."/>
            <person name="Alikhan N.F."/>
            <person name="Baker D."/>
            <person name="Gharbi K."/>
            <person name="Hall N."/>
            <person name="Watson M."/>
            <person name="Adriaenssens E.M."/>
            <person name="Foster-Nyarko E."/>
            <person name="Jarju S."/>
            <person name="Secka A."/>
            <person name="Antonio M."/>
            <person name="Oren A."/>
            <person name="Chaudhuri R.R."/>
            <person name="La Ragione R."/>
            <person name="Hildebrand F."/>
            <person name="Pallen M.J."/>
        </authorList>
    </citation>
    <scope>NUCLEOTIDE SEQUENCE</scope>
    <source>
        <strain evidence="6">CHK195-4489</strain>
    </source>
</reference>
<dbReference type="GO" id="GO:0016987">
    <property type="term" value="F:sigma factor activity"/>
    <property type="evidence" value="ECO:0007669"/>
    <property type="project" value="UniProtKB-KW"/>
</dbReference>
<evidence type="ECO:0000256" key="2">
    <source>
        <dbReference type="ARBA" id="ARBA00023082"/>
    </source>
</evidence>
<evidence type="ECO:0000313" key="6">
    <source>
        <dbReference type="EMBL" id="HIU28781.1"/>
    </source>
</evidence>
<reference evidence="6" key="1">
    <citation type="submission" date="2020-10" db="EMBL/GenBank/DDBJ databases">
        <authorList>
            <person name="Gilroy R."/>
        </authorList>
    </citation>
    <scope>NUCLEOTIDE SEQUENCE</scope>
    <source>
        <strain evidence="6">CHK195-4489</strain>
    </source>
</reference>
<evidence type="ECO:0000256" key="3">
    <source>
        <dbReference type="ARBA" id="ARBA00023125"/>
    </source>
</evidence>
<dbReference type="Proteomes" id="UP000824089">
    <property type="component" value="Unassembled WGS sequence"/>
</dbReference>
<dbReference type="PROSITE" id="PS00715">
    <property type="entry name" value="SIGMA70_1"/>
    <property type="match status" value="1"/>
</dbReference>
<dbReference type="EMBL" id="DVMM01000011">
    <property type="protein sequence ID" value="HIU28781.1"/>
    <property type="molecule type" value="Genomic_DNA"/>
</dbReference>
<dbReference type="GO" id="GO:0006352">
    <property type="term" value="P:DNA-templated transcription initiation"/>
    <property type="evidence" value="ECO:0007669"/>
    <property type="project" value="InterPro"/>
</dbReference>
<protein>
    <submittedName>
        <fullName evidence="6">Sigma-70 family RNA polymerase sigma factor</fullName>
    </submittedName>
</protein>
<dbReference type="PIRSF" id="PIRSF002939">
    <property type="entry name" value="RNA_polymerase_sigma-H_factor"/>
    <property type="match status" value="1"/>
</dbReference>
<name>A0A9D1I600_9CLOT</name>
<dbReference type="PANTHER" id="PTHR30385">
    <property type="entry name" value="SIGMA FACTOR F FLAGELLAR"/>
    <property type="match status" value="1"/>
</dbReference>
<evidence type="ECO:0000256" key="4">
    <source>
        <dbReference type="ARBA" id="ARBA00023163"/>
    </source>
</evidence>
<dbReference type="SUPFAM" id="SSF88659">
    <property type="entry name" value="Sigma3 and sigma4 domains of RNA polymerase sigma factors"/>
    <property type="match status" value="1"/>
</dbReference>
<dbReference type="Pfam" id="PF04542">
    <property type="entry name" value="Sigma70_r2"/>
    <property type="match status" value="1"/>
</dbReference>
<dbReference type="AlphaFoldDB" id="A0A9D1I600"/>
<dbReference type="InterPro" id="IPR013325">
    <property type="entry name" value="RNA_pol_sigma_r2"/>
</dbReference>
<accession>A0A9D1I600</accession>
<gene>
    <name evidence="6" type="ORF">IAD50_00625</name>
</gene>
<feature type="domain" description="RNA polymerase sigma-70" evidence="5">
    <location>
        <begin position="20"/>
        <end position="33"/>
    </location>
</feature>
<dbReference type="InterPro" id="IPR000943">
    <property type="entry name" value="RNA_pol_sigma70"/>
</dbReference>
<dbReference type="InterPro" id="IPR016371">
    <property type="entry name" value="RNA_pol_sigma-H_factor"/>
</dbReference>
<sequence>KPMVRSISRAYFLLGGDREDVVQEGMIGLYRAVCTYHSPSETDSAQEGAGFETYANICVRRQIYSAIKAAARQKHMPLNDYISLNSGADASSIEAAGSQEPLTGQMNPEEIIINREARDILREKINGKLSKFEKNVLEQYLKGGTYEEIGMLLGKESKSIDNALQRIKKKLKEAGA</sequence>
<dbReference type="GO" id="GO:0003677">
    <property type="term" value="F:DNA binding"/>
    <property type="evidence" value="ECO:0007669"/>
    <property type="project" value="UniProtKB-KW"/>
</dbReference>
<keyword evidence="4" id="KW-0804">Transcription</keyword>
<keyword evidence="3" id="KW-0238">DNA-binding</keyword>
<evidence type="ECO:0000256" key="1">
    <source>
        <dbReference type="ARBA" id="ARBA00023015"/>
    </source>
</evidence>
<dbReference type="SUPFAM" id="SSF88946">
    <property type="entry name" value="Sigma2 domain of RNA polymerase sigma factors"/>
    <property type="match status" value="1"/>
</dbReference>
<feature type="non-terminal residue" evidence="6">
    <location>
        <position position="1"/>
    </location>
</feature>
<dbReference type="InterPro" id="IPR014284">
    <property type="entry name" value="RNA_pol_sigma-70_dom"/>
</dbReference>
<dbReference type="Gene3D" id="1.20.120.1810">
    <property type="match status" value="1"/>
</dbReference>